<organism evidence="2">
    <name type="scientific">Citrobacter freundii</name>
    <dbReference type="NCBI Taxonomy" id="546"/>
    <lineage>
        <taxon>Bacteria</taxon>
        <taxon>Pseudomonadati</taxon>
        <taxon>Pseudomonadota</taxon>
        <taxon>Gammaproteobacteria</taxon>
        <taxon>Enterobacterales</taxon>
        <taxon>Enterobacteriaceae</taxon>
        <taxon>Citrobacter</taxon>
        <taxon>Citrobacter freundii complex</taxon>
    </lineage>
</organism>
<dbReference type="InterPro" id="IPR025296">
    <property type="entry name" value="DUF4158"/>
</dbReference>
<protein>
    <submittedName>
        <fullName evidence="2">Mobile element protein</fullName>
    </submittedName>
</protein>
<feature type="domain" description="DUF4158" evidence="1">
    <location>
        <begin position="15"/>
        <end position="86"/>
    </location>
</feature>
<dbReference type="AlphaFoldDB" id="A0A0G3AYC9"/>
<keyword evidence="2" id="KW-0614">Plasmid</keyword>
<sequence>MISPFLQNTVRGKIPRREHAALIRQHYQYREFAWPWTFRLTRLLYTRSWISNERPGLLFDLATGWLMQHRIILPGATTLTRLISEVREKATLRLWNKLALIPSAEQRSPAGDAAGAN</sequence>
<dbReference type="EMBL" id="KP975075">
    <property type="protein sequence ID" value="AKJ19006.1"/>
    <property type="molecule type" value="Genomic_DNA"/>
</dbReference>
<geneLocation type="plasmid" evidence="2">
    <name>pMRVIM1012</name>
</geneLocation>
<evidence type="ECO:0000259" key="1">
    <source>
        <dbReference type="Pfam" id="PF13700"/>
    </source>
</evidence>
<evidence type="ECO:0000313" key="2">
    <source>
        <dbReference type="EMBL" id="AKJ19006.1"/>
    </source>
</evidence>
<dbReference type="Pfam" id="PF13700">
    <property type="entry name" value="DUF4158"/>
    <property type="match status" value="1"/>
</dbReference>
<name>A0A0G3AYC9_CITFR</name>
<accession>A0A0G3AYC9</accession>
<proteinExistence type="predicted"/>
<reference evidence="2" key="1">
    <citation type="submission" date="2015-03" db="EMBL/GenBank/DDBJ databases">
        <title>Allelic Variants of blaVIM Reside on Diverse Mobile Genetic Elements in Gram-negative Clinical Isolates from the USA.</title>
        <authorList>
            <person name="McGann P."/>
            <person name="Snesrud E."/>
            <person name="Ong A.C."/>
            <person name="Clifford R."/>
            <person name="Kwak Y.I."/>
            <person name="Steele E.D."/>
            <person name="Rabinowitz R."/>
            <person name="Waterman P.E."/>
            <person name="Lesho E."/>
        </authorList>
    </citation>
    <scope>NUCLEOTIDE SEQUENCE</scope>
    <source>
        <strain evidence="2">MRSN12115</strain>
        <plasmid evidence="2">pMRVIM1012</plasmid>
    </source>
</reference>